<keyword evidence="9" id="KW-1185">Reference proteome</keyword>
<evidence type="ECO:0000256" key="3">
    <source>
        <dbReference type="ARBA" id="ARBA00022514"/>
    </source>
</evidence>
<dbReference type="AlphaFoldDB" id="A0A3Q2GJV7"/>
<dbReference type="GeneTree" id="ENSGT00940000176978"/>
<reference evidence="8" key="1">
    <citation type="submission" date="2025-08" db="UniProtKB">
        <authorList>
            <consortium name="Ensembl"/>
        </authorList>
    </citation>
    <scope>IDENTIFICATION</scope>
</reference>
<keyword evidence="6" id="KW-0964">Secreted</keyword>
<evidence type="ECO:0000256" key="1">
    <source>
        <dbReference type="ARBA" id="ARBA00010868"/>
    </source>
</evidence>
<keyword evidence="2 6" id="KW-0145">Chemotaxis</keyword>
<dbReference type="PANTHER" id="PTHR12015">
    <property type="entry name" value="SMALL INDUCIBLE CYTOKINE A"/>
    <property type="match status" value="1"/>
</dbReference>
<dbReference type="GO" id="GO:0008009">
    <property type="term" value="F:chemokine activity"/>
    <property type="evidence" value="ECO:0007669"/>
    <property type="project" value="InterPro"/>
</dbReference>
<dbReference type="GO" id="GO:0005615">
    <property type="term" value="C:extracellular space"/>
    <property type="evidence" value="ECO:0007669"/>
    <property type="project" value="UniProtKB-KW"/>
</dbReference>
<dbReference type="GO" id="GO:0048020">
    <property type="term" value="F:CCR chemokine receptor binding"/>
    <property type="evidence" value="ECO:0007669"/>
    <property type="project" value="TreeGrafter"/>
</dbReference>
<organism evidence="8 9">
    <name type="scientific">Cyprinodon variegatus</name>
    <name type="common">Sheepshead minnow</name>
    <dbReference type="NCBI Taxonomy" id="28743"/>
    <lineage>
        <taxon>Eukaryota</taxon>
        <taxon>Metazoa</taxon>
        <taxon>Chordata</taxon>
        <taxon>Craniata</taxon>
        <taxon>Vertebrata</taxon>
        <taxon>Euteleostomi</taxon>
        <taxon>Actinopterygii</taxon>
        <taxon>Neopterygii</taxon>
        <taxon>Teleostei</taxon>
        <taxon>Neoteleostei</taxon>
        <taxon>Acanthomorphata</taxon>
        <taxon>Ovalentaria</taxon>
        <taxon>Atherinomorphae</taxon>
        <taxon>Cyprinodontiformes</taxon>
        <taxon>Cyprinodontidae</taxon>
        <taxon>Cyprinodon</taxon>
    </lineage>
</organism>
<keyword evidence="3 6" id="KW-0202">Cytokine</keyword>
<dbReference type="CDD" id="cd00272">
    <property type="entry name" value="Chemokine_CC"/>
    <property type="match status" value="1"/>
</dbReference>
<evidence type="ECO:0000313" key="9">
    <source>
        <dbReference type="Proteomes" id="UP000265020"/>
    </source>
</evidence>
<dbReference type="PROSITE" id="PS00472">
    <property type="entry name" value="SMALL_CYTOKINES_CC"/>
    <property type="match status" value="1"/>
</dbReference>
<keyword evidence="5" id="KW-1015">Disulfide bond</keyword>
<dbReference type="GO" id="GO:0070098">
    <property type="term" value="P:chemokine-mediated signaling pathway"/>
    <property type="evidence" value="ECO:0007669"/>
    <property type="project" value="TreeGrafter"/>
</dbReference>
<proteinExistence type="inferred from homology"/>
<dbReference type="InterPro" id="IPR039809">
    <property type="entry name" value="Chemokine_b/g/d"/>
</dbReference>
<dbReference type="GO" id="GO:0048245">
    <property type="term" value="P:eosinophil chemotaxis"/>
    <property type="evidence" value="ECO:0007669"/>
    <property type="project" value="TreeGrafter"/>
</dbReference>
<evidence type="ECO:0000259" key="7">
    <source>
        <dbReference type="SMART" id="SM00199"/>
    </source>
</evidence>
<dbReference type="InterPro" id="IPR001811">
    <property type="entry name" value="Chemokine_IL8-like_dom"/>
</dbReference>
<evidence type="ECO:0000256" key="4">
    <source>
        <dbReference type="ARBA" id="ARBA00022729"/>
    </source>
</evidence>
<evidence type="ECO:0000313" key="8">
    <source>
        <dbReference type="Ensembl" id="ENSCVAP00000027745.1"/>
    </source>
</evidence>
<dbReference type="STRING" id="28743.ENSCVAP00000027745"/>
<reference evidence="8" key="2">
    <citation type="submission" date="2025-09" db="UniProtKB">
        <authorList>
            <consortium name="Ensembl"/>
        </authorList>
    </citation>
    <scope>IDENTIFICATION</scope>
</reference>
<dbReference type="Gene3D" id="2.40.50.40">
    <property type="match status" value="1"/>
</dbReference>
<comment type="similarity">
    <text evidence="1 6">Belongs to the intercrine beta (chemokine CC) family.</text>
</comment>
<dbReference type="SMART" id="SM00199">
    <property type="entry name" value="SCY"/>
    <property type="match status" value="1"/>
</dbReference>
<dbReference type="InterPro" id="IPR000827">
    <property type="entry name" value="Chemokine_CC_CS"/>
</dbReference>
<protein>
    <recommendedName>
        <fullName evidence="6">C-C motif chemokine</fullName>
    </recommendedName>
</protein>
<dbReference type="GO" id="GO:0006954">
    <property type="term" value="P:inflammatory response"/>
    <property type="evidence" value="ECO:0007669"/>
    <property type="project" value="TreeGrafter"/>
</dbReference>
<dbReference type="GO" id="GO:0061844">
    <property type="term" value="P:antimicrobial humoral immune response mediated by antimicrobial peptide"/>
    <property type="evidence" value="ECO:0007669"/>
    <property type="project" value="TreeGrafter"/>
</dbReference>
<dbReference type="PANTHER" id="PTHR12015:SF103">
    <property type="entry name" value="C-C MOTIF CHEMOKINE 4-RELATED"/>
    <property type="match status" value="1"/>
</dbReference>
<feature type="domain" description="Chemokine interleukin-8-like" evidence="7">
    <location>
        <begin position="26"/>
        <end position="84"/>
    </location>
</feature>
<comment type="subcellular location">
    <subcellularLocation>
        <location evidence="6">Secreted</location>
    </subcellularLocation>
</comment>
<evidence type="ECO:0000256" key="5">
    <source>
        <dbReference type="ARBA" id="ARBA00023157"/>
    </source>
</evidence>
<evidence type="ECO:0000256" key="2">
    <source>
        <dbReference type="ARBA" id="ARBA00022500"/>
    </source>
</evidence>
<dbReference type="InterPro" id="IPR036048">
    <property type="entry name" value="Interleukin_8-like_sf"/>
</dbReference>
<dbReference type="SUPFAM" id="SSF54117">
    <property type="entry name" value="Interleukin 8-like chemokines"/>
    <property type="match status" value="1"/>
</dbReference>
<dbReference type="Ensembl" id="ENSCVAT00000019091.1">
    <property type="protein sequence ID" value="ENSCVAP00000027745.1"/>
    <property type="gene ID" value="ENSCVAG00000014335.1"/>
</dbReference>
<dbReference type="GO" id="GO:0030335">
    <property type="term" value="P:positive regulation of cell migration"/>
    <property type="evidence" value="ECO:0007669"/>
    <property type="project" value="TreeGrafter"/>
</dbReference>
<evidence type="ECO:0000256" key="6">
    <source>
        <dbReference type="RuleBase" id="RU361150"/>
    </source>
</evidence>
<accession>A0A3Q2GJV7</accession>
<keyword evidence="4" id="KW-0732">Signal</keyword>
<dbReference type="Pfam" id="PF00048">
    <property type="entry name" value="IL8"/>
    <property type="match status" value="1"/>
</dbReference>
<dbReference type="Proteomes" id="UP000265020">
    <property type="component" value="Unassembled WGS sequence"/>
</dbReference>
<dbReference type="FunFam" id="2.40.50.40:FF:000002">
    <property type="entry name" value="C-C motif chemokine"/>
    <property type="match status" value="1"/>
</dbReference>
<sequence>YDQISFSLILKKLECFQTNSQYSKEPDECCYGYFPNPIRRSLISSYYETDSRCPKKAVVLITKKYRHICVEPGKDWVEKIINIQLIANKNTINK</sequence>
<dbReference type="OMA" id="DECCYGY"/>
<name>A0A3Q2GJV7_CYPVA</name>